<dbReference type="Gene3D" id="3.40.50.300">
    <property type="entry name" value="P-loop containing nucleotide triphosphate hydrolases"/>
    <property type="match status" value="1"/>
</dbReference>
<dbReference type="SUPFAM" id="SSF48452">
    <property type="entry name" value="TPR-like"/>
    <property type="match status" value="1"/>
</dbReference>
<dbReference type="SUPFAM" id="SSF52540">
    <property type="entry name" value="P-loop containing nucleoside triphosphate hydrolases"/>
    <property type="match status" value="1"/>
</dbReference>
<dbReference type="Proteomes" id="UP000199250">
    <property type="component" value="Unassembled WGS sequence"/>
</dbReference>
<accession>A0A1H6QWY3</accession>
<dbReference type="InterPro" id="IPR003593">
    <property type="entry name" value="AAA+_ATPase"/>
</dbReference>
<keyword evidence="2" id="KW-0067">ATP-binding</keyword>
<keyword evidence="3" id="KW-0805">Transcription regulation</keyword>
<dbReference type="EMBL" id="FNYQ01000003">
    <property type="protein sequence ID" value="SEI44000.1"/>
    <property type="molecule type" value="Genomic_DNA"/>
</dbReference>
<evidence type="ECO:0000256" key="2">
    <source>
        <dbReference type="ARBA" id="ARBA00022840"/>
    </source>
</evidence>
<dbReference type="GO" id="GO:0005524">
    <property type="term" value="F:ATP binding"/>
    <property type="evidence" value="ECO:0007669"/>
    <property type="project" value="UniProtKB-KW"/>
</dbReference>
<evidence type="ECO:0000256" key="4">
    <source>
        <dbReference type="ARBA" id="ARBA00023125"/>
    </source>
</evidence>
<gene>
    <name evidence="7" type="ORF">SAMN04244572_00247</name>
</gene>
<evidence type="ECO:0000256" key="5">
    <source>
        <dbReference type="ARBA" id="ARBA00023163"/>
    </source>
</evidence>
<dbReference type="OrthoDB" id="5496274at2"/>
<sequence length="751" mass="82306">MFDPSSFGTMAEIVGESPAFRCLQSLVERIAPTDHPLLVCGPTGSGKEVVARQIHARSRSPEQPFVDLNCGAIPENLIESELFGHARGAFTGATSQRPGYFQLVGRGTLFLDEIGELPLALQPRLLRVLETRTFRPIGSNESIRFEGRVVAATHRDLLAMVREGSFREDLYYRLAVFVIEVPGLDQRREDIPALVRHFAARQPQPLSFSAEAIERLTRAAWPGHVRQLRNLIDRLGVLALSAQIGVEALEPFLAADGAERAGQDGLADALLALEGDDKLLVAENLLIDRALQRSGGNKSAAAQLLGVGRKVVERRLKSREARSHEAETLLEEGRQRVEAAEFRQAIPLLRRCLEKLPRRDDVRALQFEAYRLLGVSLRSMNGWLCAEACACYEAALKVGEGLCGSTELASMQFGVWSTQLMTLELGRARATAQDMLQRARDLGSPAALDEAHLAMANTLFWLGDCAETLACLARGGLLQGGRGGERCGLQGFDLSALALTFEGLAAFQLGAFAQARQALQRLLLRVGEDNPHAFNRALALQGAAWLACLFEDMEHLGPLATDLESLSEAHGFTFYRGIGQVFRGCHIGSLGTFDEAERFMLEGYRQHMLSHGGRLFHSFQAWQRGELLLRAGRPDDCERLLSDALDMALEHQERAYLGELLTTKARARWAQDDLDGTEQELRSALSTALALGSVSARIAAATQLARLLQQTRRPEQAAKLLSRALRGVAPDAPSPSLDRALQLLEELGARP</sequence>
<dbReference type="PANTHER" id="PTHR32071:SF117">
    <property type="entry name" value="PTS-DEPENDENT DIHYDROXYACETONE KINASE OPERON REGULATORY PROTEIN-RELATED"/>
    <property type="match status" value="1"/>
</dbReference>
<feature type="domain" description="Sigma-54 factor interaction" evidence="6">
    <location>
        <begin position="13"/>
        <end position="237"/>
    </location>
</feature>
<dbReference type="PROSITE" id="PS50045">
    <property type="entry name" value="SIGMA54_INTERACT_4"/>
    <property type="match status" value="1"/>
</dbReference>
<dbReference type="Gene3D" id="1.10.8.60">
    <property type="match status" value="1"/>
</dbReference>
<dbReference type="InterPro" id="IPR027417">
    <property type="entry name" value="P-loop_NTPase"/>
</dbReference>
<dbReference type="InterPro" id="IPR009057">
    <property type="entry name" value="Homeodomain-like_sf"/>
</dbReference>
<proteinExistence type="predicted"/>
<evidence type="ECO:0000256" key="3">
    <source>
        <dbReference type="ARBA" id="ARBA00023015"/>
    </source>
</evidence>
<evidence type="ECO:0000256" key="1">
    <source>
        <dbReference type="ARBA" id="ARBA00022741"/>
    </source>
</evidence>
<dbReference type="InterPro" id="IPR011990">
    <property type="entry name" value="TPR-like_helical_dom_sf"/>
</dbReference>
<evidence type="ECO:0000259" key="6">
    <source>
        <dbReference type="PROSITE" id="PS50045"/>
    </source>
</evidence>
<dbReference type="Pfam" id="PF25601">
    <property type="entry name" value="AAA_lid_14"/>
    <property type="match status" value="1"/>
</dbReference>
<reference evidence="7 8" key="1">
    <citation type="submission" date="2016-10" db="EMBL/GenBank/DDBJ databases">
        <authorList>
            <person name="de Groot N.N."/>
        </authorList>
    </citation>
    <scope>NUCLEOTIDE SEQUENCE [LARGE SCALE GENOMIC DNA]</scope>
    <source>
        <strain evidence="7 8">DSM 373</strain>
    </source>
</reference>
<organism evidence="7 8">
    <name type="scientific">Azotobacter beijerinckii</name>
    <dbReference type="NCBI Taxonomy" id="170623"/>
    <lineage>
        <taxon>Bacteria</taxon>
        <taxon>Pseudomonadati</taxon>
        <taxon>Pseudomonadota</taxon>
        <taxon>Gammaproteobacteria</taxon>
        <taxon>Pseudomonadales</taxon>
        <taxon>Pseudomonadaceae</taxon>
        <taxon>Azotobacter</taxon>
    </lineage>
</organism>
<evidence type="ECO:0000313" key="7">
    <source>
        <dbReference type="EMBL" id="SEI44000.1"/>
    </source>
</evidence>
<dbReference type="InterPro" id="IPR002197">
    <property type="entry name" value="HTH_Fis"/>
</dbReference>
<dbReference type="Pfam" id="PF00158">
    <property type="entry name" value="Sigma54_activat"/>
    <property type="match status" value="1"/>
</dbReference>
<dbReference type="PANTHER" id="PTHR32071">
    <property type="entry name" value="TRANSCRIPTIONAL REGULATORY PROTEIN"/>
    <property type="match status" value="1"/>
</dbReference>
<dbReference type="InterPro" id="IPR058031">
    <property type="entry name" value="AAA_lid_NorR"/>
</dbReference>
<dbReference type="FunFam" id="3.40.50.300:FF:000006">
    <property type="entry name" value="DNA-binding transcriptional regulator NtrC"/>
    <property type="match status" value="1"/>
</dbReference>
<protein>
    <submittedName>
        <fullName evidence="7">Regulatory protein, Fis family</fullName>
    </submittedName>
</protein>
<dbReference type="RefSeq" id="WP_090729287.1">
    <property type="nucleotide sequence ID" value="NZ_FNYQ01000003.1"/>
</dbReference>
<evidence type="ECO:0000313" key="8">
    <source>
        <dbReference type="Proteomes" id="UP000199250"/>
    </source>
</evidence>
<dbReference type="Gene3D" id="1.25.40.10">
    <property type="entry name" value="Tetratricopeptide repeat domain"/>
    <property type="match status" value="2"/>
</dbReference>
<dbReference type="GO" id="GO:0043565">
    <property type="term" value="F:sequence-specific DNA binding"/>
    <property type="evidence" value="ECO:0007669"/>
    <property type="project" value="InterPro"/>
</dbReference>
<dbReference type="GO" id="GO:0006355">
    <property type="term" value="P:regulation of DNA-templated transcription"/>
    <property type="evidence" value="ECO:0007669"/>
    <property type="project" value="InterPro"/>
</dbReference>
<dbReference type="SUPFAM" id="SSF46689">
    <property type="entry name" value="Homeodomain-like"/>
    <property type="match status" value="1"/>
</dbReference>
<name>A0A1H6QWY3_9GAMM</name>
<keyword evidence="4" id="KW-0238">DNA-binding</keyword>
<dbReference type="Gene3D" id="1.10.10.60">
    <property type="entry name" value="Homeodomain-like"/>
    <property type="match status" value="1"/>
</dbReference>
<dbReference type="SMART" id="SM00382">
    <property type="entry name" value="AAA"/>
    <property type="match status" value="1"/>
</dbReference>
<dbReference type="InterPro" id="IPR002078">
    <property type="entry name" value="Sigma_54_int"/>
</dbReference>
<dbReference type="Pfam" id="PF02954">
    <property type="entry name" value="HTH_8"/>
    <property type="match status" value="1"/>
</dbReference>
<dbReference type="AlphaFoldDB" id="A0A1H6QWY3"/>
<keyword evidence="1" id="KW-0547">Nucleotide-binding</keyword>
<keyword evidence="5" id="KW-0804">Transcription</keyword>
<dbReference type="PRINTS" id="PR01590">
    <property type="entry name" value="HTHFIS"/>
</dbReference>
<dbReference type="CDD" id="cd00009">
    <property type="entry name" value="AAA"/>
    <property type="match status" value="1"/>
</dbReference>